<dbReference type="InterPro" id="IPR002553">
    <property type="entry name" value="Clathrin/coatomer_adapt-like_N"/>
</dbReference>
<evidence type="ECO:0000256" key="7">
    <source>
        <dbReference type="ARBA" id="ARBA00023136"/>
    </source>
</evidence>
<comment type="subunit">
    <text evidence="10 11">Adaptor protein complexes are heterotetramers composed of two large adaptins (beta-type subunit and alpha-type or delta-type or epsilon-type or gamma-type subunit), a medium adaptin (mu-type subunit) and a small adaptin (sigma-type subunit).</text>
</comment>
<dbReference type="Pfam" id="PF01602">
    <property type="entry name" value="Adaptin_N"/>
    <property type="match status" value="1"/>
</dbReference>
<evidence type="ECO:0000256" key="8">
    <source>
        <dbReference type="ARBA" id="ARBA00023329"/>
    </source>
</evidence>
<dbReference type="EMBL" id="BKCP01008070">
    <property type="protein sequence ID" value="GER47948.1"/>
    <property type="molecule type" value="Genomic_DNA"/>
</dbReference>
<feature type="domain" description="Beta-adaptin appendage C-terminal subdomain" evidence="14">
    <location>
        <begin position="798"/>
        <end position="909"/>
    </location>
</feature>
<dbReference type="SMART" id="SM00809">
    <property type="entry name" value="Alpha_adaptinC2"/>
    <property type="match status" value="1"/>
</dbReference>
<dbReference type="InterPro" id="IPR026739">
    <property type="entry name" value="AP_beta"/>
</dbReference>
<evidence type="ECO:0000256" key="11">
    <source>
        <dbReference type="PIRNR" id="PIRNR002291"/>
    </source>
</evidence>
<dbReference type="Proteomes" id="UP000325081">
    <property type="component" value="Unassembled WGS sequence"/>
</dbReference>
<dbReference type="GO" id="GO:0016192">
    <property type="term" value="P:vesicle-mediated transport"/>
    <property type="evidence" value="ECO:0007669"/>
    <property type="project" value="InterPro"/>
</dbReference>
<comment type="subcellular location">
    <subcellularLocation>
        <location evidence="1">Cytoplasmic vesicle</location>
        <location evidence="1">Clathrin-coated vesicle membrane</location>
        <topology evidence="1">Peripheral membrane protein</topology>
        <orientation evidence="1">Cytoplasmic side</orientation>
    </subcellularLocation>
    <subcellularLocation>
        <location evidence="2">Golgi apparatus</location>
        <location evidence="2">trans-Golgi network</location>
    </subcellularLocation>
</comment>
<comment type="caution">
    <text evidence="15">The sequence shown here is derived from an EMBL/GenBank/DDBJ whole genome shotgun (WGS) entry which is preliminary data.</text>
</comment>
<sequence>MSGHDSKYFSTTKKGEIPELKEELNSQYKNIICFDLRRLPADGVSFFWDKRKDAVKKVIAAMTVGKDVSSLFTDVVNCMQTENLELKKLVYLYLINYAKSQPDLAILAVNTFVKDSQDPNPLIRALAVRTMGCIRVDKITEYLCDPLQRCLKDDDPYVRKTAAICVAKLYDINAELVEDRGFLDALKDLISDNNPMVVANAVAALAEIQESSSRPIFEITSHTLSKLLTALNECTELSFIIGHYSLMEPVKPSRLWGQVFILDALSKYKAADAREAENIVERVTPRLQHANCAVVLSAVKMILLQMELITSTDVVRNLCKKMAPPLVTLLSAEPEIQYVALRNINLIVQKRPTILAHEIKVFFCKYNDPIYVKMEKLEIMIKLASDRNIDQVLLEFKEYATEVDVDFVRKAVRAIGRCAIKLERAAERCISVLLELIKIKVNYVVQEAIIVIKDIFRRYPNTYESIIATLCENLDTLDEPEAKASMIWIIGEYAERIDNADELLESFLETFPEEPPQVVLNNATVETDNPDLRDRAYIYWRLLSTDPEAAKDVVLAEKPVISDDSNQLDPSLLDELLANIATLSSVYHKPPEGFVTRVKTVQKTEEEEYPDGEGGNSESPSNAGTSGGASSPAVTSAVQPSAGRQPAPAPAAVPDLLDLMGMDGNISALVPTEQPATPAGPPLPVLLPAHTGQGLQISAQLVRRDGQMFYSMLFENNSQIPLDGFMIQFNKNTFGLAAGAPLQVPQLQSGTSASTLLPMILFQNVSPGPPSTLLQVAVKNNQQPVWYFNDKISLLAFFSEDGKMERSTFLETWKSLPDSNEVSKDFPSILLNSVESTLDLLATSNMFFIAKRKHSNQDVLYLSAKIPRGIPFLIELTAAIGVPGLKCAIKTPSPEMAPLFFEGIESLLKS</sequence>
<organism evidence="15 16">
    <name type="scientific">Striga asiatica</name>
    <name type="common">Asiatic witchweed</name>
    <name type="synonym">Buchnera asiatica</name>
    <dbReference type="NCBI Taxonomy" id="4170"/>
    <lineage>
        <taxon>Eukaryota</taxon>
        <taxon>Viridiplantae</taxon>
        <taxon>Streptophyta</taxon>
        <taxon>Embryophyta</taxon>
        <taxon>Tracheophyta</taxon>
        <taxon>Spermatophyta</taxon>
        <taxon>Magnoliopsida</taxon>
        <taxon>eudicotyledons</taxon>
        <taxon>Gunneridae</taxon>
        <taxon>Pentapetalae</taxon>
        <taxon>asterids</taxon>
        <taxon>lamiids</taxon>
        <taxon>Lamiales</taxon>
        <taxon>Orobanchaceae</taxon>
        <taxon>Buchnereae</taxon>
        <taxon>Striga</taxon>
    </lineage>
</organism>
<dbReference type="PANTHER" id="PTHR11134">
    <property type="entry name" value="ADAPTOR COMPLEX SUBUNIT BETA FAMILY MEMBER"/>
    <property type="match status" value="1"/>
</dbReference>
<feature type="compositionally biased region" description="Polar residues" evidence="12">
    <location>
        <begin position="616"/>
        <end position="639"/>
    </location>
</feature>
<dbReference type="GO" id="GO:0005794">
    <property type="term" value="C:Golgi apparatus"/>
    <property type="evidence" value="ECO:0007669"/>
    <property type="project" value="UniProtKB-SubCell"/>
</dbReference>
<accession>A0A5A7QSV0</accession>
<dbReference type="FunFam" id="2.60.40.1150:FF:000002">
    <property type="entry name" value="Beta-adaptin-like protein C"/>
    <property type="match status" value="1"/>
</dbReference>
<dbReference type="SUPFAM" id="SSF48371">
    <property type="entry name" value="ARM repeat"/>
    <property type="match status" value="1"/>
</dbReference>
<reference evidence="16" key="1">
    <citation type="journal article" date="2019" name="Curr. Biol.">
        <title>Genome Sequence of Striga asiatica Provides Insight into the Evolution of Plant Parasitism.</title>
        <authorList>
            <person name="Yoshida S."/>
            <person name="Kim S."/>
            <person name="Wafula E.K."/>
            <person name="Tanskanen J."/>
            <person name="Kim Y.M."/>
            <person name="Honaas L."/>
            <person name="Yang Z."/>
            <person name="Spallek T."/>
            <person name="Conn C.E."/>
            <person name="Ichihashi Y."/>
            <person name="Cheong K."/>
            <person name="Cui S."/>
            <person name="Der J.P."/>
            <person name="Gundlach H."/>
            <person name="Jiao Y."/>
            <person name="Hori C."/>
            <person name="Ishida J.K."/>
            <person name="Kasahara H."/>
            <person name="Kiba T."/>
            <person name="Kim M.S."/>
            <person name="Koo N."/>
            <person name="Laohavisit A."/>
            <person name="Lee Y.H."/>
            <person name="Lumba S."/>
            <person name="McCourt P."/>
            <person name="Mortimer J.C."/>
            <person name="Mutuku J.M."/>
            <person name="Nomura T."/>
            <person name="Sasaki-Sekimoto Y."/>
            <person name="Seto Y."/>
            <person name="Wang Y."/>
            <person name="Wakatake T."/>
            <person name="Sakakibara H."/>
            <person name="Demura T."/>
            <person name="Yamaguchi S."/>
            <person name="Yoneyama K."/>
            <person name="Manabe R.I."/>
            <person name="Nelson D.C."/>
            <person name="Schulman A.H."/>
            <person name="Timko M.P."/>
            <person name="dePamphilis C.W."/>
            <person name="Choi D."/>
            <person name="Shirasu K."/>
        </authorList>
    </citation>
    <scope>NUCLEOTIDE SEQUENCE [LARGE SCALE GENOMIC DNA]</scope>
    <source>
        <strain evidence="16">cv. UVA1</strain>
    </source>
</reference>
<evidence type="ECO:0000256" key="1">
    <source>
        <dbReference type="ARBA" id="ARBA00004145"/>
    </source>
</evidence>
<comment type="similarity">
    <text evidence="3 11">Belongs to the adaptor complexes large subunit family.</text>
</comment>
<evidence type="ECO:0000256" key="6">
    <source>
        <dbReference type="ARBA" id="ARBA00023034"/>
    </source>
</evidence>
<keyword evidence="8" id="KW-0968">Cytoplasmic vesicle</keyword>
<keyword evidence="6" id="KW-0333">Golgi apparatus</keyword>
<dbReference type="InterPro" id="IPR013041">
    <property type="entry name" value="Clathrin_app_Ig-like_sf"/>
</dbReference>
<dbReference type="GO" id="GO:0030665">
    <property type="term" value="C:clathrin-coated vesicle membrane"/>
    <property type="evidence" value="ECO:0007669"/>
    <property type="project" value="UniProtKB-SubCell"/>
</dbReference>
<dbReference type="FunFam" id="1.25.10.10:FF:000002">
    <property type="entry name" value="AP complex subunit beta"/>
    <property type="match status" value="1"/>
</dbReference>
<dbReference type="Pfam" id="PF02883">
    <property type="entry name" value="Alpha_adaptinC2"/>
    <property type="match status" value="1"/>
</dbReference>
<keyword evidence="16" id="KW-1185">Reference proteome</keyword>
<evidence type="ECO:0000256" key="5">
    <source>
        <dbReference type="ARBA" id="ARBA00022927"/>
    </source>
</evidence>
<protein>
    <recommendedName>
        <fullName evidence="11">Beta-adaptin-like protein</fullName>
    </recommendedName>
</protein>
<evidence type="ECO:0000313" key="16">
    <source>
        <dbReference type="Proteomes" id="UP000325081"/>
    </source>
</evidence>
<evidence type="ECO:0000313" key="15">
    <source>
        <dbReference type="EMBL" id="GER47948.1"/>
    </source>
</evidence>
<comment type="function">
    <text evidence="9 11">Subunit of clathrin-associated adaptor protein complex that plays a role in protein sorting in the late-Golgi/trans-Golgi network (TGN) and/or endosomes. The AP complexes mediate both the recruitment of clathrin to membranes and the recognition of sorting signals within the cytosolic tails of transmembrane cargo molecules.</text>
</comment>
<evidence type="ECO:0000256" key="4">
    <source>
        <dbReference type="ARBA" id="ARBA00022448"/>
    </source>
</evidence>
<dbReference type="GO" id="GO:0030131">
    <property type="term" value="C:clathrin adaptor complex"/>
    <property type="evidence" value="ECO:0007669"/>
    <property type="project" value="InterPro"/>
</dbReference>
<evidence type="ECO:0000256" key="12">
    <source>
        <dbReference type="SAM" id="MobiDB-lite"/>
    </source>
</evidence>
<dbReference type="Gene3D" id="3.30.310.10">
    <property type="entry name" value="TATA-Binding Protein"/>
    <property type="match status" value="1"/>
</dbReference>
<dbReference type="AlphaFoldDB" id="A0A5A7QSV0"/>
<dbReference type="Gene3D" id="2.60.40.1150">
    <property type="match status" value="1"/>
</dbReference>
<dbReference type="SUPFAM" id="SSF49348">
    <property type="entry name" value="Clathrin adaptor appendage domain"/>
    <property type="match status" value="1"/>
</dbReference>
<feature type="domain" description="Clathrin adaptor alpha/beta/gamma-adaptin appendage Ig-like subdomain" evidence="13">
    <location>
        <begin position="679"/>
        <end position="789"/>
    </location>
</feature>
<evidence type="ECO:0000256" key="3">
    <source>
        <dbReference type="ARBA" id="ARBA00006613"/>
    </source>
</evidence>
<proteinExistence type="inferred from homology"/>
<evidence type="ECO:0000259" key="13">
    <source>
        <dbReference type="SMART" id="SM00809"/>
    </source>
</evidence>
<dbReference type="FunFam" id="3.30.310.10:FF:000012">
    <property type="entry name" value="Beta-adaptin-like protein"/>
    <property type="match status" value="1"/>
</dbReference>
<dbReference type="GO" id="GO:0006886">
    <property type="term" value="P:intracellular protein transport"/>
    <property type="evidence" value="ECO:0007669"/>
    <property type="project" value="InterPro"/>
</dbReference>
<evidence type="ECO:0000256" key="10">
    <source>
        <dbReference type="ARBA" id="ARBA00065056"/>
    </source>
</evidence>
<feature type="region of interest" description="Disordered" evidence="12">
    <location>
        <begin position="603"/>
        <end position="652"/>
    </location>
</feature>
<dbReference type="InterPro" id="IPR009028">
    <property type="entry name" value="Coatomer/calthrin_app_sub_C"/>
</dbReference>
<dbReference type="Pfam" id="PF09066">
    <property type="entry name" value="B2-adapt-app_C"/>
    <property type="match status" value="1"/>
</dbReference>
<dbReference type="OrthoDB" id="10254310at2759"/>
<dbReference type="Gene3D" id="1.25.10.10">
    <property type="entry name" value="Leucine-rich Repeat Variant"/>
    <property type="match status" value="1"/>
</dbReference>
<dbReference type="InterPro" id="IPR012295">
    <property type="entry name" value="TBP_dom_sf"/>
</dbReference>
<keyword evidence="4 11" id="KW-0813">Transport</keyword>
<evidence type="ECO:0000256" key="9">
    <source>
        <dbReference type="ARBA" id="ARBA00056315"/>
    </source>
</evidence>
<dbReference type="InterPro" id="IPR016024">
    <property type="entry name" value="ARM-type_fold"/>
</dbReference>
<evidence type="ECO:0000256" key="2">
    <source>
        <dbReference type="ARBA" id="ARBA00004601"/>
    </source>
</evidence>
<keyword evidence="5 11" id="KW-0653">Protein transport</keyword>
<dbReference type="InterPro" id="IPR011989">
    <property type="entry name" value="ARM-like"/>
</dbReference>
<dbReference type="PIRSF" id="PIRSF002291">
    <property type="entry name" value="AP_complex_beta"/>
    <property type="match status" value="1"/>
</dbReference>
<evidence type="ECO:0000259" key="14">
    <source>
        <dbReference type="SMART" id="SM01020"/>
    </source>
</evidence>
<name>A0A5A7QSV0_STRAF</name>
<gene>
    <name evidence="15" type="ORF">STAS_25085</name>
</gene>
<dbReference type="InterPro" id="IPR008152">
    <property type="entry name" value="Clathrin_a/b/g-adaptin_app_Ig"/>
</dbReference>
<keyword evidence="7 11" id="KW-0472">Membrane</keyword>
<dbReference type="SUPFAM" id="SSF55711">
    <property type="entry name" value="Subdomain of clathrin and coatomer appendage domain"/>
    <property type="match status" value="1"/>
</dbReference>
<dbReference type="InterPro" id="IPR013037">
    <property type="entry name" value="Clathrin_b-adaptin_app_Ig-like"/>
</dbReference>
<dbReference type="SMART" id="SM01020">
    <property type="entry name" value="B2-adapt-app_C"/>
    <property type="match status" value="1"/>
</dbReference>
<dbReference type="GO" id="GO:0030276">
    <property type="term" value="F:clathrin binding"/>
    <property type="evidence" value="ECO:0007669"/>
    <property type="project" value="InterPro"/>
</dbReference>
<dbReference type="InterPro" id="IPR016342">
    <property type="entry name" value="AP_complex_bsu_1_2_4"/>
</dbReference>
<dbReference type="InterPro" id="IPR015151">
    <property type="entry name" value="B-adaptin_app_sub_C"/>
</dbReference>